<evidence type="ECO:0000256" key="2">
    <source>
        <dbReference type="ARBA" id="ARBA00006728"/>
    </source>
</evidence>
<name>A0A9Q1KZU0_9CARY</name>
<dbReference type="PANTHER" id="PTHR31734">
    <property type="entry name" value="AUXIN-RESPONSIVE PROTEIN IAA17"/>
    <property type="match status" value="1"/>
</dbReference>
<dbReference type="EMBL" id="JAKOGI010000006">
    <property type="protein sequence ID" value="KAJ8452080.1"/>
    <property type="molecule type" value="Genomic_DNA"/>
</dbReference>
<protein>
    <recommendedName>
        <fullName evidence="8">Auxin-responsive protein</fullName>
    </recommendedName>
</protein>
<dbReference type="InterPro" id="IPR053793">
    <property type="entry name" value="PB1-like"/>
</dbReference>
<accession>A0A9Q1KZU0</accession>
<evidence type="ECO:0000313" key="11">
    <source>
        <dbReference type="EMBL" id="KAJ8452080.1"/>
    </source>
</evidence>
<evidence type="ECO:0000259" key="10">
    <source>
        <dbReference type="PROSITE" id="PS51745"/>
    </source>
</evidence>
<evidence type="ECO:0000256" key="4">
    <source>
        <dbReference type="ARBA" id="ARBA00023015"/>
    </source>
</evidence>
<dbReference type="GO" id="GO:0005634">
    <property type="term" value="C:nucleus"/>
    <property type="evidence" value="ECO:0007669"/>
    <property type="project" value="UniProtKB-SubCell"/>
</dbReference>
<proteinExistence type="inferred from homology"/>
<evidence type="ECO:0000256" key="5">
    <source>
        <dbReference type="ARBA" id="ARBA00023163"/>
    </source>
</evidence>
<dbReference type="GO" id="GO:0006355">
    <property type="term" value="P:regulation of DNA-templated transcription"/>
    <property type="evidence" value="ECO:0007669"/>
    <property type="project" value="InterPro"/>
</dbReference>
<comment type="caution">
    <text evidence="11">The sequence shown here is derived from an EMBL/GenBank/DDBJ whole genome shotgun (WGS) entry which is preliminary data.</text>
</comment>
<gene>
    <name evidence="11" type="ORF">Cgig2_016661</name>
</gene>
<dbReference type="PANTHER" id="PTHR31734:SF157">
    <property type="entry name" value="AUXIN-RESPONSIVE PROTEIN IAA27"/>
    <property type="match status" value="1"/>
</dbReference>
<keyword evidence="12" id="KW-1185">Reference proteome</keyword>
<dbReference type="Gene3D" id="3.10.20.90">
    <property type="entry name" value="Phosphatidylinositol 3-kinase Catalytic Subunit, Chain A, domain 1"/>
    <property type="match status" value="1"/>
</dbReference>
<dbReference type="FunFam" id="3.10.20.90:FF:000078">
    <property type="entry name" value="Auxin-responsive protein"/>
    <property type="match status" value="1"/>
</dbReference>
<keyword evidence="3 8" id="KW-0678">Repressor</keyword>
<reference evidence="11" key="1">
    <citation type="submission" date="2022-04" db="EMBL/GenBank/DDBJ databases">
        <title>Carnegiea gigantea Genome sequencing and assembly v2.</title>
        <authorList>
            <person name="Copetti D."/>
            <person name="Sanderson M.J."/>
            <person name="Burquez A."/>
            <person name="Wojciechowski M.F."/>
        </authorList>
    </citation>
    <scope>NUCLEOTIDE SEQUENCE</scope>
    <source>
        <strain evidence="11">SGP5-SGP5p</strain>
        <tissue evidence="11">Aerial part</tissue>
    </source>
</reference>
<sequence length="315" mass="34091">MSKPLEHDYIGLAEVSSMEYPNKTFSSAKAPTFSVDNEKGRGLKTELSLGLPGSESPERKPAYGVTLFGKELDGNPQNGLSVGSLKTSASGAKRGFPHAIDGSEEWVLSINGRSEANLCKDGGLCSPREVPVPSTPKPVQEKKPQGSAANEHGSAPAAKAQVVGWPPIRSFRKNTMASTSAKNNGESEEKSVPECLYVKVSMDGAPYLRKVDLQVYRNYIELSSALEKMFSCFITGHYGSHGHVKSEGSSESHSKDNLRTSEYVLTYEDKDGDWMLVGDVPWKMFTENCRKLRIMKGSEAIGLAPNAAEKGKVQG</sequence>
<feature type="domain" description="PB1" evidence="10">
    <location>
        <begin position="195"/>
        <end position="297"/>
    </location>
</feature>
<feature type="region of interest" description="Disordered" evidence="9">
    <location>
        <begin position="127"/>
        <end position="160"/>
    </location>
</feature>
<evidence type="ECO:0000313" key="12">
    <source>
        <dbReference type="Proteomes" id="UP001153076"/>
    </source>
</evidence>
<evidence type="ECO:0000256" key="7">
    <source>
        <dbReference type="ARBA" id="ARBA00023294"/>
    </source>
</evidence>
<dbReference type="Pfam" id="PF02309">
    <property type="entry name" value="AUX_IAA"/>
    <property type="match status" value="1"/>
</dbReference>
<keyword evidence="5 8" id="KW-0804">Transcription</keyword>
<keyword evidence="7 8" id="KW-0927">Auxin signaling pathway</keyword>
<dbReference type="GO" id="GO:0009734">
    <property type="term" value="P:auxin-activated signaling pathway"/>
    <property type="evidence" value="ECO:0007669"/>
    <property type="project" value="UniProtKB-UniRule"/>
</dbReference>
<dbReference type="Proteomes" id="UP001153076">
    <property type="component" value="Unassembled WGS sequence"/>
</dbReference>
<dbReference type="InterPro" id="IPR033389">
    <property type="entry name" value="AUX/IAA_dom"/>
</dbReference>
<dbReference type="OrthoDB" id="7848332at2759"/>
<keyword evidence="4 8" id="KW-0805">Transcription regulation</keyword>
<organism evidence="11 12">
    <name type="scientific">Carnegiea gigantea</name>
    <dbReference type="NCBI Taxonomy" id="171969"/>
    <lineage>
        <taxon>Eukaryota</taxon>
        <taxon>Viridiplantae</taxon>
        <taxon>Streptophyta</taxon>
        <taxon>Embryophyta</taxon>
        <taxon>Tracheophyta</taxon>
        <taxon>Spermatophyta</taxon>
        <taxon>Magnoliopsida</taxon>
        <taxon>eudicotyledons</taxon>
        <taxon>Gunneridae</taxon>
        <taxon>Pentapetalae</taxon>
        <taxon>Caryophyllales</taxon>
        <taxon>Cactineae</taxon>
        <taxon>Cactaceae</taxon>
        <taxon>Cactoideae</taxon>
        <taxon>Echinocereeae</taxon>
        <taxon>Carnegiea</taxon>
    </lineage>
</organism>
<comment type="function">
    <text evidence="8">Aux/IAA proteins are short-lived transcriptional factors that function as repressors of early auxin response genes at low auxin concentrations.</text>
</comment>
<dbReference type="SUPFAM" id="SSF54277">
    <property type="entry name" value="CAD &amp; PB1 domains"/>
    <property type="match status" value="1"/>
</dbReference>
<feature type="region of interest" description="Disordered" evidence="9">
    <location>
        <begin position="25"/>
        <end position="61"/>
    </location>
</feature>
<keyword evidence="6 8" id="KW-0539">Nucleus</keyword>
<evidence type="ECO:0000256" key="9">
    <source>
        <dbReference type="SAM" id="MobiDB-lite"/>
    </source>
</evidence>
<evidence type="ECO:0000256" key="1">
    <source>
        <dbReference type="ARBA" id="ARBA00004123"/>
    </source>
</evidence>
<evidence type="ECO:0000256" key="3">
    <source>
        <dbReference type="ARBA" id="ARBA00022491"/>
    </source>
</evidence>
<comment type="similarity">
    <text evidence="2 8">Belongs to the Aux/IAA family.</text>
</comment>
<dbReference type="AlphaFoldDB" id="A0A9Q1KZU0"/>
<comment type="subunit">
    <text evidence="8">Homodimers and heterodimers.</text>
</comment>
<comment type="subcellular location">
    <subcellularLocation>
        <location evidence="1 8">Nucleus</location>
    </subcellularLocation>
</comment>
<dbReference type="InterPro" id="IPR003311">
    <property type="entry name" value="AUX_IAA"/>
</dbReference>
<evidence type="ECO:0000256" key="8">
    <source>
        <dbReference type="RuleBase" id="RU004549"/>
    </source>
</evidence>
<dbReference type="PROSITE" id="PS51745">
    <property type="entry name" value="PB1"/>
    <property type="match status" value="1"/>
</dbReference>
<evidence type="ECO:0000256" key="6">
    <source>
        <dbReference type="ARBA" id="ARBA00023242"/>
    </source>
</evidence>